<evidence type="ECO:0000313" key="3">
    <source>
        <dbReference type="Proteomes" id="UP001055219"/>
    </source>
</evidence>
<feature type="region of interest" description="Disordered" evidence="1">
    <location>
        <begin position="430"/>
        <end position="482"/>
    </location>
</feature>
<accession>A0A9P9XXC0</accession>
<evidence type="ECO:0000256" key="1">
    <source>
        <dbReference type="SAM" id="MobiDB-lite"/>
    </source>
</evidence>
<gene>
    <name evidence="2" type="ORF">J7T54_002831</name>
</gene>
<feature type="compositionally biased region" description="Basic and acidic residues" evidence="1">
    <location>
        <begin position="247"/>
        <end position="262"/>
    </location>
</feature>
<proteinExistence type="predicted"/>
<dbReference type="RefSeq" id="XP_051360419.1">
    <property type="nucleotide sequence ID" value="XM_051508544.1"/>
</dbReference>
<dbReference type="AlphaFoldDB" id="A0A9P9XXC0"/>
<feature type="compositionally biased region" description="Low complexity" evidence="1">
    <location>
        <begin position="593"/>
        <end position="603"/>
    </location>
</feature>
<feature type="compositionally biased region" description="Basic and acidic residues" evidence="1">
    <location>
        <begin position="150"/>
        <end position="164"/>
    </location>
</feature>
<feature type="region of interest" description="Disordered" evidence="1">
    <location>
        <begin position="54"/>
        <end position="73"/>
    </location>
</feature>
<feature type="compositionally biased region" description="Basic and acidic residues" evidence="1">
    <location>
        <begin position="465"/>
        <end position="482"/>
    </location>
</feature>
<organism evidence="2 3">
    <name type="scientific">Emericellopsis cladophorae</name>
    <dbReference type="NCBI Taxonomy" id="2686198"/>
    <lineage>
        <taxon>Eukaryota</taxon>
        <taxon>Fungi</taxon>
        <taxon>Dikarya</taxon>
        <taxon>Ascomycota</taxon>
        <taxon>Pezizomycotina</taxon>
        <taxon>Sordariomycetes</taxon>
        <taxon>Hypocreomycetidae</taxon>
        <taxon>Hypocreales</taxon>
        <taxon>Bionectriaceae</taxon>
        <taxon>Emericellopsis</taxon>
    </lineage>
</organism>
<keyword evidence="3" id="KW-1185">Reference proteome</keyword>
<comment type="caution">
    <text evidence="2">The sequence shown here is derived from an EMBL/GenBank/DDBJ whole genome shotgun (WGS) entry which is preliminary data.</text>
</comment>
<dbReference type="Pfam" id="PF10336">
    <property type="entry name" value="DUF2420"/>
    <property type="match status" value="1"/>
</dbReference>
<reference evidence="2" key="1">
    <citation type="journal article" date="2021" name="J Fungi (Basel)">
        <title>Genomic and Metabolomic Analyses of the Marine Fungus Emericellopsis cladophorae: Insights into Saltwater Adaptability Mechanisms and Its Biosynthetic Potential.</title>
        <authorList>
            <person name="Goncalves M.F.M."/>
            <person name="Hilario S."/>
            <person name="Van de Peer Y."/>
            <person name="Esteves A.C."/>
            <person name="Alves A."/>
        </authorList>
    </citation>
    <scope>NUCLEOTIDE SEQUENCE</scope>
    <source>
        <strain evidence="2">MUM 19.33</strain>
    </source>
</reference>
<dbReference type="OrthoDB" id="5339076at2759"/>
<feature type="region of interest" description="Disordered" evidence="1">
    <location>
        <begin position="499"/>
        <end position="551"/>
    </location>
</feature>
<feature type="compositionally biased region" description="Acidic residues" evidence="1">
    <location>
        <begin position="165"/>
        <end position="184"/>
    </location>
</feature>
<feature type="region of interest" description="Disordered" evidence="1">
    <location>
        <begin position="574"/>
        <end position="658"/>
    </location>
</feature>
<dbReference type="GeneID" id="75829339"/>
<dbReference type="EMBL" id="JAGIXG020000045">
    <property type="protein sequence ID" value="KAI6779563.1"/>
    <property type="molecule type" value="Genomic_DNA"/>
</dbReference>
<feature type="compositionally biased region" description="Polar residues" evidence="1">
    <location>
        <begin position="443"/>
        <end position="454"/>
    </location>
</feature>
<evidence type="ECO:0000313" key="2">
    <source>
        <dbReference type="EMBL" id="KAI6779563.1"/>
    </source>
</evidence>
<reference evidence="2" key="2">
    <citation type="submission" date="2022-07" db="EMBL/GenBank/DDBJ databases">
        <authorList>
            <person name="Goncalves M.F.M."/>
            <person name="Hilario S."/>
            <person name="Van De Peer Y."/>
            <person name="Esteves A.C."/>
            <person name="Alves A."/>
        </authorList>
    </citation>
    <scope>NUCLEOTIDE SEQUENCE</scope>
    <source>
        <strain evidence="2">MUM 19.33</strain>
    </source>
</reference>
<dbReference type="Proteomes" id="UP001055219">
    <property type="component" value="Unassembled WGS sequence"/>
</dbReference>
<dbReference type="InterPro" id="IPR018822">
    <property type="entry name" value="UPF0646"/>
</dbReference>
<feature type="compositionally biased region" description="Low complexity" evidence="1">
    <location>
        <begin position="57"/>
        <end position="67"/>
    </location>
</feature>
<feature type="compositionally biased region" description="Basic and acidic residues" evidence="1">
    <location>
        <begin position="221"/>
        <end position="239"/>
    </location>
</feature>
<name>A0A9P9XXC0_9HYPO</name>
<sequence>MTDREMDVDTRTSTAVFDDDLIDYDDEDFIDQAGTKEETLHSILKGVDNSTLSEQPTVGTVDTTDLDGTSKDQTPLDMALKAETTSNTAHEDVIFENEVDEPTVQEYVEIEDAQHADDLGEYLEDIPEQPAEQAANEDQIEQQYEVDDGDQQHDESMEGMRYGEEQDQQTEQVDEPVTEADANEEATVRAPVEELQDPEDLESPMTNGNDDTEDTTYVEEFVDHPAEEENPKEHEHLEGTWDGDQEGEGKEQNIAPDTRDEAFSEAPFAADGEDRVEASWANAEQAADSSQEKHDAAEANCQIVTVQYKGEEFPLFSRDAEGFFPEETCLALTIDQLLAGLRVELENELADEEELVFQIDELGLEYAESSKPEHCNVTLSYILEVFNLLVKNQGQDDSRTLYTYLFTKTTVRNEDAESIELYEQLDDLESPGDEAQEHDGVIQPNSAKEQTTPLQPEAHEDDEADKFHDEAPAHPNHDLVDDKINDAVHDPEEEFIFQQEGEEQNDGSQSNEARDAETGEEQFVEEQTPQPTMGDTNATTETDLYGKSAAVNDHDVESATYNGLADAATLEDIASPRHMLDDEDEAPNATFDVEVQPEVPEVPTLTDETDDATWDPEFAQQDAEHVVSPNTKRPRDDDEEDIDYEQGFYPRPKRRSDH</sequence>
<feature type="compositionally biased region" description="Polar residues" evidence="1">
    <location>
        <begin position="525"/>
        <end position="542"/>
    </location>
</feature>
<feature type="region of interest" description="Disordered" evidence="1">
    <location>
        <begin position="147"/>
        <end position="296"/>
    </location>
</feature>
<protein>
    <submittedName>
        <fullName evidence="2">Conserved glutamic acid-rich protein</fullName>
    </submittedName>
</protein>